<feature type="region of interest" description="Disordered" evidence="5">
    <location>
        <begin position="36"/>
        <end position="77"/>
    </location>
</feature>
<dbReference type="STRING" id="857340.A0A086T1K8"/>
<evidence type="ECO:0000256" key="2">
    <source>
        <dbReference type="ARBA" id="ARBA00012489"/>
    </source>
</evidence>
<dbReference type="EMBL" id="JPKY01000074">
    <property type="protein sequence ID" value="KFH43240.1"/>
    <property type="molecule type" value="Genomic_DNA"/>
</dbReference>
<feature type="region of interest" description="Disordered" evidence="5">
    <location>
        <begin position="1"/>
        <end position="20"/>
    </location>
</feature>
<dbReference type="PROSITE" id="PS51700">
    <property type="entry name" value="SEPARIN"/>
    <property type="match status" value="1"/>
</dbReference>
<feature type="domain" description="Peptidase C50" evidence="6">
    <location>
        <begin position="1872"/>
        <end position="1968"/>
    </location>
</feature>
<dbReference type="InterPro" id="IPR019734">
    <property type="entry name" value="TPR_rpt"/>
</dbReference>
<feature type="region of interest" description="Disordered" evidence="5">
    <location>
        <begin position="89"/>
        <end position="144"/>
    </location>
</feature>
<feature type="compositionally biased region" description="Low complexity" evidence="5">
    <location>
        <begin position="114"/>
        <end position="127"/>
    </location>
</feature>
<keyword evidence="8" id="KW-1185">Reference proteome</keyword>
<feature type="region of interest" description="Disordered" evidence="5">
    <location>
        <begin position="2016"/>
        <end position="2040"/>
    </location>
</feature>
<organism evidence="7 8">
    <name type="scientific">Hapsidospora chrysogenum (strain ATCC 11550 / CBS 779.69 / DSM 880 / IAM 14645 / JCM 23072 / IMI 49137)</name>
    <name type="common">Acremonium chrysogenum</name>
    <dbReference type="NCBI Taxonomy" id="857340"/>
    <lineage>
        <taxon>Eukaryota</taxon>
        <taxon>Fungi</taxon>
        <taxon>Dikarya</taxon>
        <taxon>Ascomycota</taxon>
        <taxon>Pezizomycotina</taxon>
        <taxon>Sordariomycetes</taxon>
        <taxon>Hypocreomycetidae</taxon>
        <taxon>Hypocreales</taxon>
        <taxon>Bionectriaceae</taxon>
        <taxon>Hapsidospora</taxon>
    </lineage>
</organism>
<dbReference type="GO" id="GO:0051307">
    <property type="term" value="P:meiotic chromosome separation"/>
    <property type="evidence" value="ECO:0007669"/>
    <property type="project" value="TreeGrafter"/>
</dbReference>
<keyword evidence="4" id="KW-0159">Chromosome partition</keyword>
<evidence type="ECO:0000313" key="8">
    <source>
        <dbReference type="Proteomes" id="UP000029964"/>
    </source>
</evidence>
<feature type="compositionally biased region" description="Low complexity" evidence="5">
    <location>
        <begin position="40"/>
        <end position="70"/>
    </location>
</feature>
<feature type="region of interest" description="Disordered" evidence="5">
    <location>
        <begin position="1266"/>
        <end position="1287"/>
    </location>
</feature>
<feature type="compositionally biased region" description="Basic and acidic residues" evidence="5">
    <location>
        <begin position="2016"/>
        <end position="2028"/>
    </location>
</feature>
<proteinExistence type="predicted"/>
<dbReference type="GO" id="GO:0072686">
    <property type="term" value="C:mitotic spindle"/>
    <property type="evidence" value="ECO:0007669"/>
    <property type="project" value="TreeGrafter"/>
</dbReference>
<dbReference type="Pfam" id="PF03568">
    <property type="entry name" value="Separin_C"/>
    <property type="match status" value="1"/>
</dbReference>
<dbReference type="HOGENOM" id="CLU_000454_0_0_1"/>
<evidence type="ECO:0000259" key="6">
    <source>
        <dbReference type="PROSITE" id="PS51700"/>
    </source>
</evidence>
<dbReference type="GO" id="GO:0005737">
    <property type="term" value="C:cytoplasm"/>
    <property type="evidence" value="ECO:0007669"/>
    <property type="project" value="TreeGrafter"/>
</dbReference>
<protein>
    <recommendedName>
        <fullName evidence="2">separase</fullName>
        <ecNumber evidence="2">3.4.22.49</ecNumber>
    </recommendedName>
</protein>
<dbReference type="GO" id="GO:0005634">
    <property type="term" value="C:nucleus"/>
    <property type="evidence" value="ECO:0007669"/>
    <property type="project" value="InterPro"/>
</dbReference>
<evidence type="ECO:0000256" key="3">
    <source>
        <dbReference type="ARBA" id="ARBA00022801"/>
    </source>
</evidence>
<feature type="compositionally biased region" description="Basic and acidic residues" evidence="5">
    <location>
        <begin position="1266"/>
        <end position="1275"/>
    </location>
</feature>
<dbReference type="EC" id="3.4.22.49" evidence="2"/>
<feature type="compositionally biased region" description="Polar residues" evidence="5">
    <location>
        <begin position="131"/>
        <end position="140"/>
    </location>
</feature>
<dbReference type="InterPro" id="IPR030397">
    <property type="entry name" value="SEPARIN_core_dom"/>
</dbReference>
<reference evidence="8" key="1">
    <citation type="journal article" date="2014" name="Genome Announc.">
        <title>Genome sequence and annotation of Acremonium chrysogenum, producer of the beta-lactam antibiotic cephalosporin C.</title>
        <authorList>
            <person name="Terfehr D."/>
            <person name="Dahlmann T.A."/>
            <person name="Specht T."/>
            <person name="Zadra I."/>
            <person name="Kuernsteiner H."/>
            <person name="Kueck U."/>
        </authorList>
    </citation>
    <scope>NUCLEOTIDE SEQUENCE [LARGE SCALE GENOMIC DNA]</scope>
    <source>
        <strain evidence="8">ATCC 11550 / CBS 779.69 / DSM 880 / IAM 14645 / JCM 23072 / IMI 49137</strain>
    </source>
</reference>
<dbReference type="SMART" id="SM00028">
    <property type="entry name" value="TPR"/>
    <property type="match status" value="4"/>
</dbReference>
<keyword evidence="3" id="KW-0378">Hydrolase</keyword>
<dbReference type="InterPro" id="IPR011990">
    <property type="entry name" value="TPR-like_helical_dom_sf"/>
</dbReference>
<dbReference type="GO" id="GO:0044732">
    <property type="term" value="C:mitotic spindle pole body"/>
    <property type="evidence" value="ECO:0007669"/>
    <property type="project" value="TreeGrafter"/>
</dbReference>
<dbReference type="GO" id="GO:0006508">
    <property type="term" value="P:proteolysis"/>
    <property type="evidence" value="ECO:0007669"/>
    <property type="project" value="InterPro"/>
</dbReference>
<dbReference type="PANTHER" id="PTHR12792">
    <property type="entry name" value="EXTRA SPINDLE POLES 1-RELATED"/>
    <property type="match status" value="1"/>
</dbReference>
<dbReference type="Proteomes" id="UP000029964">
    <property type="component" value="Unassembled WGS sequence"/>
</dbReference>
<name>A0A086T1K8_HAPC1</name>
<feature type="region of interest" description="Disordered" evidence="5">
    <location>
        <begin position="1410"/>
        <end position="1446"/>
    </location>
</feature>
<dbReference type="GO" id="GO:0004197">
    <property type="term" value="F:cysteine-type endopeptidase activity"/>
    <property type="evidence" value="ECO:0007669"/>
    <property type="project" value="InterPro"/>
</dbReference>
<dbReference type="SUPFAM" id="SSF48452">
    <property type="entry name" value="TPR-like"/>
    <property type="match status" value="1"/>
</dbReference>
<evidence type="ECO:0000256" key="5">
    <source>
        <dbReference type="SAM" id="MobiDB-lite"/>
    </source>
</evidence>
<dbReference type="OrthoDB" id="10255632at2759"/>
<gene>
    <name evidence="7" type="ORF">ACRE_060250</name>
</gene>
<comment type="caution">
    <text evidence="7">The sequence shown here is derived from an EMBL/GenBank/DDBJ whole genome shotgun (WGS) entry which is preliminary data.</text>
</comment>
<sequence>MASLQPQVDAVKADVASPSTCTPATVVTLKKLLLGEAPEKPSSATKTSKQSTKTKSKTTTTASSTLPTLSTKERTALATHTINVTIKALTEASKSPPPETPSRRHTPSGKGSLRRSLSAPLSPLRPRTLNRVATSPNEASKTAKIANPATQATRCSAMAECARVALACLRSAKGPVKPDQTDFQIETGMSTLATKLLALGLNEQALKELRLLKRRLEKASVSEGTAADMLESTNNAKATSGISELFEYRGIASPNSLAMVATCQIMSLKLIASSKKPAQIEAVVPFMRDSYQYSPMKILSKLAKSGGTNATKAARQMSSLSQTLLSLAPSVSSSEDSVAMEPRLSPSPVASFELQTLAFKAQLGWWKLAGHQGKADDDILSPFSRCIRCFIRRQPPNETSTYFLISHAFNEVIDIIRSQKHQPGQSFDSPQASIYQSLGSAAQSARQYDEAYQWYSTLKGLATEGETSVRVCSVSSRLLAVALKRTELGASVEKLVEEVVQGLNASLSGTATEVNELLESLSLARRSVAGLLMNNWEEKSSISPALKALLKKFLLRFPRFVLRWLGTPPGRDSSAKHVLQFDQRRQVVMQSINQVLDATLAIVKFEIGSGSMEWQALDDVLQECTMLLNNLHDPALSSAKSEQLGTYHVKLSTLYFTAFSQLRKKGDQNKLERKQALQALTRSIDAVKERSTAEKEKAQLPTKLELLADLCKGAGRTEDATKTLRSICTSMVEEGVLCKVVAALATQPPRVAWAGNEKASTLSRTLRSIAKLDDTWNDWTFFLPEAERAAVLEHLLQINTEEASHNKPLRLHDPGMAALLRIYTADRYPIRRLRVLLRLYAQQLGAREGLAEMTNLVDQAARHLQKRDLAEDGSLTQYIPHLRAYCSLLIALGNMDASFPTAATQESISTWTMMIDSCTSEGDVLVKIDEPEALLDHLLATNKLAGLKGEGRLQLSILELSVKLAKVYTGPSSDDLVSYHCKLATQYIGIGMYTEASKTLGEVQDLIRHNEGTSPATMADFYLSQAQYLAGIENTKEAMACLSKANEINGASSTRPKVETTLVLSQASLVQSNILLRAGDVQGALRSARNSVKWLSQDWNRFGGPSMQADTRSEPSLAETVLGSRAPKPLPDTAFGPRLWTLARPLFDSLMHISALYAHIGMFQETIYYCETARRIADGSQSSVFKAEAATWAASIHVKAGIPDKALEYLADVASHMPREASAVKVRLAHKLGEIYRDLEDDQKADEYFMMAEKTTRLLARGKLVEEPESVEKPSSRPTKTRGTAVTRRVAIKTSTTTATRARGRAAASKSKPVPATDLATIPKDFCQGSLLAAVLLSRALGAMQQQDWQSVASSLELIQELPRLSDSLRLEQLITACKHISLSVEQMGKDPVFSVMHESTISFPAILGSSGKGVRRSSTSDSSPRKCRSTAVSRRSPKGHDGPTFAGALKQAQEVLLKAHASALANGDNAMLYRISTLLQSTVISLTAASSSKFQSGIQTELTTVAVELARNAVWKREQLAIQSSKAGVIPPPTSTSTGELSERMANLALTSDMARFQEEFVELVPKNWSVISMSLSENQHDLCITKFQSGHSPFILRLPLERANSRDADSEIFNFEHGRAELLDIITNANRTSHSGANLTTKASRNAWWAERESLDERLKELLLVMETTWLGGFRGIFSQHERRPDLLSRFQKSFHQTLERNLPSRSGGGGGRGKKATKAPAIMLDPRILDLFIGLGDPTDLDTDFDEALNDLLYFVVDILQFHGERNAYDEIDFDAMLLDTYDALRGYYSAARSDGQPEVGAHTVLVLDKSLHCFPWESMPCMENLAVSRVPSLAHLRRLITEAKSPSAKMENGFGDLDDMPGGHYVSAKSGTYMLNPSSDLKNTQAYFQPSFDSLASWTGLVNKVPQEHEFEQALSSSDVLLYFGHGGGAQYIRGKTIRRLEKCRPATFLMGCSSAALTEAGDFECYGPVWNYMTAGCPAVVGTLWDVTDRDIDRFAGRAFEEWGLLPRGTFKEDTKGKGKQDSESNTQEPEEEGIGSLAEAVARARAACRFRYLNAAAVVMYGIPVYIEKNA</sequence>
<evidence type="ECO:0000256" key="4">
    <source>
        <dbReference type="ARBA" id="ARBA00022829"/>
    </source>
</evidence>
<accession>A0A086T1K8</accession>
<evidence type="ECO:0000256" key="1">
    <source>
        <dbReference type="ARBA" id="ARBA00000451"/>
    </source>
</evidence>
<dbReference type="PANTHER" id="PTHR12792:SF0">
    <property type="entry name" value="SEPARIN"/>
    <property type="match status" value="1"/>
</dbReference>
<dbReference type="Gene3D" id="1.25.40.10">
    <property type="entry name" value="Tetratricopeptide repeat domain"/>
    <property type="match status" value="1"/>
</dbReference>
<comment type="catalytic activity">
    <reaction evidence="1">
        <text>All bonds known to be hydrolyzed by this endopeptidase have arginine in P1 and an acidic residue in P4. P6 is often occupied by an acidic residue or by a hydroxy-amino-acid residue, the phosphorylation of which enhances cleavage.</text>
        <dbReference type="EC" id="3.4.22.49"/>
    </reaction>
</comment>
<dbReference type="InterPro" id="IPR005314">
    <property type="entry name" value="Peptidase_C50"/>
</dbReference>
<evidence type="ECO:0000313" key="7">
    <source>
        <dbReference type="EMBL" id="KFH43240.1"/>
    </source>
</evidence>